<dbReference type="PANTHER" id="PTHR37574:SF1">
    <property type="entry name" value="LIPASE B"/>
    <property type="match status" value="1"/>
</dbReference>
<accession>A0A9P3FBG8</accession>
<dbReference type="PANTHER" id="PTHR37574">
    <property type="entry name" value="LIPASE B"/>
    <property type="match status" value="1"/>
</dbReference>
<feature type="signal peptide" evidence="1">
    <location>
        <begin position="1"/>
        <end position="19"/>
    </location>
</feature>
<evidence type="ECO:0000313" key="3">
    <source>
        <dbReference type="Proteomes" id="UP000825890"/>
    </source>
</evidence>
<reference evidence="2 3" key="1">
    <citation type="submission" date="2021-01" db="EMBL/GenBank/DDBJ databases">
        <title>Cercospora kikuchii MAFF 305040 whole genome shotgun sequence.</title>
        <authorList>
            <person name="Kashiwa T."/>
            <person name="Suzuki T."/>
        </authorList>
    </citation>
    <scope>NUCLEOTIDE SEQUENCE [LARGE SCALE GENOMIC DNA]</scope>
    <source>
        <strain evidence="2 3">MAFF 305040</strain>
    </source>
</reference>
<dbReference type="Proteomes" id="UP000825890">
    <property type="component" value="Unassembled WGS sequence"/>
</dbReference>
<protein>
    <recommendedName>
        <fullName evidence="4">Alpha/beta-hydrolase</fullName>
    </recommendedName>
</protein>
<keyword evidence="1" id="KW-0732">Signal</keyword>
<gene>
    <name evidence="2" type="ORF">CKM354_000004100</name>
</gene>
<sequence>MLLSSGFLPALLFSAVTSASPVAKRAAPSFVFPGDAPFSVPIQTLANALTCPNGNPTKDSPPVLLVHGTASTGEETWGRGYVPALKAKKYTACYVTLPNRSMGDMQISAEYVAYNLHYLSSLSGGLKPAVIAHSQGSPNTQWALAYWPSTRNVARAFIALSPDFSGIELLNNDSLFDHICESGLCQASLWQQGKGSNYYKALHAKDFRALVPTSAIWSQFDSVVAPFKKNAQLPGATVVSVQDRCPLRPVLHFTMTIDAAAFALAFDALNNGGKVKVSRASWTTCFQTTAKGMNDNIGSTLQDYTNSLVDGILLATPQLRAEPALLPYAQAALS</sequence>
<dbReference type="SUPFAM" id="SSF53474">
    <property type="entry name" value="alpha/beta-Hydrolases"/>
    <property type="match status" value="1"/>
</dbReference>
<dbReference type="OrthoDB" id="4605274at2759"/>
<evidence type="ECO:0000256" key="1">
    <source>
        <dbReference type="SAM" id="SignalP"/>
    </source>
</evidence>
<evidence type="ECO:0000313" key="2">
    <source>
        <dbReference type="EMBL" id="GIZ36570.1"/>
    </source>
</evidence>
<name>A0A9P3FBG8_9PEZI</name>
<dbReference type="EMBL" id="BOLY01000001">
    <property type="protein sequence ID" value="GIZ36570.1"/>
    <property type="molecule type" value="Genomic_DNA"/>
</dbReference>
<proteinExistence type="predicted"/>
<dbReference type="GeneID" id="68285616"/>
<comment type="caution">
    <text evidence="2">The sequence shown here is derived from an EMBL/GenBank/DDBJ whole genome shotgun (WGS) entry which is preliminary data.</text>
</comment>
<dbReference type="InterPro" id="IPR053228">
    <property type="entry name" value="Stereospecific_Lipase"/>
</dbReference>
<dbReference type="InterPro" id="IPR029058">
    <property type="entry name" value="AB_hydrolase_fold"/>
</dbReference>
<dbReference type="RefSeq" id="XP_044651057.1">
    <property type="nucleotide sequence ID" value="XM_044795122.1"/>
</dbReference>
<feature type="chain" id="PRO_5040385109" description="Alpha/beta-hydrolase" evidence="1">
    <location>
        <begin position="20"/>
        <end position="334"/>
    </location>
</feature>
<organism evidence="2 3">
    <name type="scientific">Cercospora kikuchii</name>
    <dbReference type="NCBI Taxonomy" id="84275"/>
    <lineage>
        <taxon>Eukaryota</taxon>
        <taxon>Fungi</taxon>
        <taxon>Dikarya</taxon>
        <taxon>Ascomycota</taxon>
        <taxon>Pezizomycotina</taxon>
        <taxon>Dothideomycetes</taxon>
        <taxon>Dothideomycetidae</taxon>
        <taxon>Mycosphaerellales</taxon>
        <taxon>Mycosphaerellaceae</taxon>
        <taxon>Cercospora</taxon>
    </lineage>
</organism>
<evidence type="ECO:0008006" key="4">
    <source>
        <dbReference type="Google" id="ProtNLM"/>
    </source>
</evidence>
<keyword evidence="3" id="KW-1185">Reference proteome</keyword>
<dbReference type="Gene3D" id="3.40.50.1820">
    <property type="entry name" value="alpha/beta hydrolase"/>
    <property type="match status" value="1"/>
</dbReference>
<dbReference type="AlphaFoldDB" id="A0A9P3FBG8"/>